<organism evidence="1 2">
    <name type="scientific">Sphaerodactylus townsendi</name>
    <dbReference type="NCBI Taxonomy" id="933632"/>
    <lineage>
        <taxon>Eukaryota</taxon>
        <taxon>Metazoa</taxon>
        <taxon>Chordata</taxon>
        <taxon>Craniata</taxon>
        <taxon>Vertebrata</taxon>
        <taxon>Euteleostomi</taxon>
        <taxon>Lepidosauria</taxon>
        <taxon>Squamata</taxon>
        <taxon>Bifurcata</taxon>
        <taxon>Gekkota</taxon>
        <taxon>Sphaerodactylidae</taxon>
        <taxon>Sphaerodactylus</taxon>
    </lineage>
</organism>
<sequence length="121" mass="13206">MEDPDRSNLHCGNALAKKARDGKLLPEEYQGGSFSISNLGMFGISSFIAVINPPQACILAVGRTRMELGIVVDDEGNEKLQQHQLMTVTLSSDGRMVDDELASKFLESLKSNLENPTRLAL</sequence>
<accession>A0ACB8G3T2</accession>
<evidence type="ECO:0000313" key="1">
    <source>
        <dbReference type="EMBL" id="KAH8014180.1"/>
    </source>
</evidence>
<gene>
    <name evidence="1" type="ORF">K3G42_026670</name>
</gene>
<protein>
    <submittedName>
        <fullName evidence="1">Uncharacterized protein</fullName>
    </submittedName>
</protein>
<dbReference type="EMBL" id="CM037615">
    <property type="protein sequence ID" value="KAH8014180.1"/>
    <property type="molecule type" value="Genomic_DNA"/>
</dbReference>
<dbReference type="Proteomes" id="UP000827872">
    <property type="component" value="Linkage Group LG02"/>
</dbReference>
<evidence type="ECO:0000313" key="2">
    <source>
        <dbReference type="Proteomes" id="UP000827872"/>
    </source>
</evidence>
<keyword evidence="2" id="KW-1185">Reference proteome</keyword>
<comment type="caution">
    <text evidence="1">The sequence shown here is derived from an EMBL/GenBank/DDBJ whole genome shotgun (WGS) entry which is preliminary data.</text>
</comment>
<reference evidence="1" key="1">
    <citation type="submission" date="2021-08" db="EMBL/GenBank/DDBJ databases">
        <title>The first chromosome-level gecko genome reveals the dynamic sex chromosomes of Neotropical dwarf geckos (Sphaerodactylidae: Sphaerodactylus).</title>
        <authorList>
            <person name="Pinto B.J."/>
            <person name="Keating S.E."/>
            <person name="Gamble T."/>
        </authorList>
    </citation>
    <scope>NUCLEOTIDE SEQUENCE</scope>
    <source>
        <strain evidence="1">TG3544</strain>
    </source>
</reference>
<name>A0ACB8G3T2_9SAUR</name>
<proteinExistence type="predicted"/>